<reference evidence="3" key="1">
    <citation type="submission" date="2016-10" db="EMBL/GenBank/DDBJ databases">
        <authorList>
            <person name="Varghese N."/>
            <person name="Submissions S."/>
        </authorList>
    </citation>
    <scope>NUCLEOTIDE SEQUENCE [LARGE SCALE GENOMIC DNA]</scope>
    <source>
        <strain evidence="3">CGMCC 1.10370</strain>
    </source>
</reference>
<gene>
    <name evidence="2" type="ORF">SAMN05216297_102456</name>
</gene>
<dbReference type="EMBL" id="FOMH01000002">
    <property type="protein sequence ID" value="SFC83885.1"/>
    <property type="molecule type" value="Genomic_DNA"/>
</dbReference>
<dbReference type="OrthoDB" id="9768177at2"/>
<proteinExistence type="predicted"/>
<dbReference type="STRING" id="739143.SAMN05216297_102456"/>
<dbReference type="AlphaFoldDB" id="A0A1I1MFD6"/>
<feature type="signal peptide" evidence="1">
    <location>
        <begin position="1"/>
        <end position="18"/>
    </location>
</feature>
<evidence type="ECO:0000313" key="2">
    <source>
        <dbReference type="EMBL" id="SFC83885.1"/>
    </source>
</evidence>
<name>A0A1I1MFD6_9FLAO</name>
<dbReference type="Pfam" id="PF13715">
    <property type="entry name" value="CarbopepD_reg_2"/>
    <property type="match status" value="1"/>
</dbReference>
<keyword evidence="3" id="KW-1185">Reference proteome</keyword>
<dbReference type="RefSeq" id="WP_091491378.1">
    <property type="nucleotide sequence ID" value="NZ_FOMH01000002.1"/>
</dbReference>
<sequence length="921" mass="105264">MKKLLLLLLITTASFSQTIYRGNINENGMPIPGATICVLGTSRCTQSDFDGNYVIEATSGEQLQISMVGMKNKIIRVGNSNLTKNDGRVVQIISSDYLEKLKKPSDSVKKSKSSGYFDLNLLPNLERQEIVKIIRQPDGFYKTKNKYQLHKAAFEINQEYIVSTPFRLPRYQQFFAQGRSLNGELTYQSPETNEIFSWGPNVNTLQYSQNSSQYYPQGDIVNRFSATAAPLTRYNPNNFYQDGEESKTVFNAQIESPKGNYLKVNFAYKTGNIVVPDTRNNEISTSLKYFRNTSENSKIEGSLSFNNFENNFSNANFGMNKVFFANSVTPVHFDNKWASALENGQQRSYAATENNPYFLIHNNLDTNKSKTYSFNFNHVYSKNKISNTFNTVFQSSEIKNTNGQSFYAAGITEPNFNKRTEDFKSASVSDIYKYTFSYRAFIESKVDFRFQKRALARHYFSGYSTINNFPYQSDIQSIMDISQQRFEVLTNINGSYIFRDIFSYYDELVLKASSNLNYSSTVKSNFLPGYFVSAELNRLFNDKLSIKIGHGHTENEPLLQNNNLNFNSLFYQVNEFKQLQNNHELITQKNAVATTEDMSSIDLNFRLNYRWNLSFNYYHKKIENLYVPVLFSNTAEWSPEVNYKQSGIEFGVDRNIYSGKSFTYGFNLNFTYYRNKVTALENSQTRIPFAGFADVNKNYIVGQPLGVIVGSSYLRDANQNMIIDADGFPIKNPEPQILGDPNPDFVVGFSNTVRYKRFTFDFVFDWSQGGKIWNGTQQTLNYYGKSDLTGEQRYVANYIFDGVTAAGAVNAKAVSFYDVNLPVEQNRWARYGIDGVAEDAIEDATYLRLSTISLSYSKDFRDYNDICSFKISLFVNNAFVIAKSKSAFGNNSMFSSIETNGLDYFNSPMMRSFGTSLTIKF</sequence>
<evidence type="ECO:0000256" key="1">
    <source>
        <dbReference type="SAM" id="SignalP"/>
    </source>
</evidence>
<protein>
    <submittedName>
        <fullName evidence="2">CarboxypepD_reg-like domain-containing protein</fullName>
    </submittedName>
</protein>
<dbReference type="Proteomes" id="UP000199672">
    <property type="component" value="Unassembled WGS sequence"/>
</dbReference>
<keyword evidence="1" id="KW-0732">Signal</keyword>
<dbReference type="InterPro" id="IPR008969">
    <property type="entry name" value="CarboxyPept-like_regulatory"/>
</dbReference>
<accession>A0A1I1MFD6</accession>
<dbReference type="SUPFAM" id="SSF49464">
    <property type="entry name" value="Carboxypeptidase regulatory domain-like"/>
    <property type="match status" value="1"/>
</dbReference>
<dbReference type="SUPFAM" id="SSF56935">
    <property type="entry name" value="Porins"/>
    <property type="match status" value="1"/>
</dbReference>
<evidence type="ECO:0000313" key="3">
    <source>
        <dbReference type="Proteomes" id="UP000199672"/>
    </source>
</evidence>
<organism evidence="2 3">
    <name type="scientific">Flavobacterium phragmitis</name>
    <dbReference type="NCBI Taxonomy" id="739143"/>
    <lineage>
        <taxon>Bacteria</taxon>
        <taxon>Pseudomonadati</taxon>
        <taxon>Bacteroidota</taxon>
        <taxon>Flavobacteriia</taxon>
        <taxon>Flavobacteriales</taxon>
        <taxon>Flavobacteriaceae</taxon>
        <taxon>Flavobacterium</taxon>
    </lineage>
</organism>
<feature type="chain" id="PRO_5011600507" evidence="1">
    <location>
        <begin position="19"/>
        <end position="921"/>
    </location>
</feature>